<keyword evidence="3" id="KW-1185">Reference proteome</keyword>
<evidence type="ECO:0000256" key="1">
    <source>
        <dbReference type="SAM" id="MobiDB-lite"/>
    </source>
</evidence>
<name>A0ABS8VE27_DATST</name>
<sequence>MMDILKGKEPGNSSVPLLTPPNHQAWDDNCAMMMCRVGPSFKESLGDYEATVLTDGADDIDDEEEDQPTTRATGMKFDVCYSEKLLIADGNLQNTSCNIGEGLSFKNMTSNRRRDKGKPPMGTGTSQESTIGPPQAQRPSGYDALLDISARFTKRLVDKDNQFAWVASIISEGQPKWAILKGNIHRHDLKFEARMWLDL</sequence>
<feature type="region of interest" description="Disordered" evidence="1">
    <location>
        <begin position="103"/>
        <end position="140"/>
    </location>
</feature>
<evidence type="ECO:0000313" key="2">
    <source>
        <dbReference type="EMBL" id="MCD9645104.1"/>
    </source>
</evidence>
<feature type="non-terminal residue" evidence="2">
    <location>
        <position position="199"/>
    </location>
</feature>
<reference evidence="2 3" key="1">
    <citation type="journal article" date="2021" name="BMC Genomics">
        <title>Datura genome reveals duplications of psychoactive alkaloid biosynthetic genes and high mutation rate following tissue culture.</title>
        <authorList>
            <person name="Rajewski A."/>
            <person name="Carter-House D."/>
            <person name="Stajich J."/>
            <person name="Litt A."/>
        </authorList>
    </citation>
    <scope>NUCLEOTIDE SEQUENCE [LARGE SCALE GENOMIC DNA]</scope>
    <source>
        <strain evidence="2">AR-01</strain>
    </source>
</reference>
<dbReference type="EMBL" id="JACEIK010004334">
    <property type="protein sequence ID" value="MCD9645104.1"/>
    <property type="molecule type" value="Genomic_DNA"/>
</dbReference>
<organism evidence="2 3">
    <name type="scientific">Datura stramonium</name>
    <name type="common">Jimsonweed</name>
    <name type="synonym">Common thornapple</name>
    <dbReference type="NCBI Taxonomy" id="4076"/>
    <lineage>
        <taxon>Eukaryota</taxon>
        <taxon>Viridiplantae</taxon>
        <taxon>Streptophyta</taxon>
        <taxon>Embryophyta</taxon>
        <taxon>Tracheophyta</taxon>
        <taxon>Spermatophyta</taxon>
        <taxon>Magnoliopsida</taxon>
        <taxon>eudicotyledons</taxon>
        <taxon>Gunneridae</taxon>
        <taxon>Pentapetalae</taxon>
        <taxon>asterids</taxon>
        <taxon>lamiids</taxon>
        <taxon>Solanales</taxon>
        <taxon>Solanaceae</taxon>
        <taxon>Solanoideae</taxon>
        <taxon>Datureae</taxon>
        <taxon>Datura</taxon>
    </lineage>
</organism>
<comment type="caution">
    <text evidence="2">The sequence shown here is derived from an EMBL/GenBank/DDBJ whole genome shotgun (WGS) entry which is preliminary data.</text>
</comment>
<gene>
    <name evidence="2" type="ORF">HAX54_033780</name>
</gene>
<dbReference type="Proteomes" id="UP000823775">
    <property type="component" value="Unassembled WGS sequence"/>
</dbReference>
<accession>A0ABS8VE27</accession>
<evidence type="ECO:0000313" key="3">
    <source>
        <dbReference type="Proteomes" id="UP000823775"/>
    </source>
</evidence>
<feature type="compositionally biased region" description="Polar residues" evidence="1">
    <location>
        <begin position="123"/>
        <end position="132"/>
    </location>
</feature>
<proteinExistence type="predicted"/>
<protein>
    <submittedName>
        <fullName evidence="2">Uncharacterized protein</fullName>
    </submittedName>
</protein>